<dbReference type="SUPFAM" id="SSF52833">
    <property type="entry name" value="Thioredoxin-like"/>
    <property type="match status" value="1"/>
</dbReference>
<dbReference type="PROSITE" id="PS51352">
    <property type="entry name" value="THIOREDOXIN_2"/>
    <property type="match status" value="1"/>
</dbReference>
<gene>
    <name evidence="3" type="ORF">EI427_17515</name>
</gene>
<evidence type="ECO:0000259" key="2">
    <source>
        <dbReference type="PROSITE" id="PS51352"/>
    </source>
</evidence>
<name>A0A3S9P6X9_9BACT</name>
<organism evidence="3 4">
    <name type="scientific">Flammeovirga pectinis</name>
    <dbReference type="NCBI Taxonomy" id="2494373"/>
    <lineage>
        <taxon>Bacteria</taxon>
        <taxon>Pseudomonadati</taxon>
        <taxon>Bacteroidota</taxon>
        <taxon>Cytophagia</taxon>
        <taxon>Cytophagales</taxon>
        <taxon>Flammeovirgaceae</taxon>
        <taxon>Flammeovirga</taxon>
    </lineage>
</organism>
<dbReference type="InterPro" id="IPR036249">
    <property type="entry name" value="Thioredoxin-like_sf"/>
</dbReference>
<evidence type="ECO:0000256" key="1">
    <source>
        <dbReference type="SAM" id="SignalP"/>
    </source>
</evidence>
<dbReference type="Gene3D" id="3.40.30.10">
    <property type="entry name" value="Glutaredoxin"/>
    <property type="match status" value="1"/>
</dbReference>
<dbReference type="AlphaFoldDB" id="A0A3S9P6X9"/>
<dbReference type="InterPro" id="IPR013766">
    <property type="entry name" value="Thioredoxin_domain"/>
</dbReference>
<reference evidence="3 4" key="1">
    <citation type="submission" date="2018-12" db="EMBL/GenBank/DDBJ databases">
        <title>Flammeovirga pectinis sp. nov., isolated from the gut of the Korean scallop, Patinopecten yessoensis.</title>
        <authorList>
            <person name="Bae J.-W."/>
            <person name="Jeong Y.-S."/>
            <person name="Kang W."/>
        </authorList>
    </citation>
    <scope>NUCLEOTIDE SEQUENCE [LARGE SCALE GENOMIC DNA]</scope>
    <source>
        <strain evidence="3 4">L12M1</strain>
    </source>
</reference>
<accession>A0A3S9P6X9</accession>
<dbReference type="KEGG" id="fll:EI427_17515"/>
<evidence type="ECO:0000313" key="3">
    <source>
        <dbReference type="EMBL" id="AZQ63956.1"/>
    </source>
</evidence>
<dbReference type="EMBL" id="CP034562">
    <property type="protein sequence ID" value="AZQ63956.1"/>
    <property type="molecule type" value="Genomic_DNA"/>
</dbReference>
<feature type="signal peptide" evidence="1">
    <location>
        <begin position="1"/>
        <end position="19"/>
    </location>
</feature>
<proteinExistence type="predicted"/>
<keyword evidence="1" id="KW-0732">Signal</keyword>
<dbReference type="RefSeq" id="WP_126617174.1">
    <property type="nucleotide sequence ID" value="NZ_CP034562.1"/>
</dbReference>
<sequence length="179" mass="20874">MKTRLLFLVFYTVVSTLNAMQLHHSVIDTIRTEIEFITLDQLDSVVAKSSKKYVLLEVTATWCSPCVKDVMELVKRKKEFDALNVELVFLFEKNSKIQHIEKFVPPDFRSFIVNTKGKKPKQNMKEIGLKLFPDLDEFYYSWPLSHFALVDKNMDRLLHHDPVNDSTDILQKIEALKAL</sequence>
<dbReference type="OrthoDB" id="1098640at2"/>
<evidence type="ECO:0000313" key="4">
    <source>
        <dbReference type="Proteomes" id="UP000267268"/>
    </source>
</evidence>
<protein>
    <submittedName>
        <fullName evidence="3">Redoxin domain-containing protein</fullName>
    </submittedName>
</protein>
<keyword evidence="4" id="KW-1185">Reference proteome</keyword>
<feature type="chain" id="PRO_5019361212" evidence="1">
    <location>
        <begin position="20"/>
        <end position="179"/>
    </location>
</feature>
<dbReference type="Proteomes" id="UP000267268">
    <property type="component" value="Chromosome 1"/>
</dbReference>
<feature type="domain" description="Thioredoxin" evidence="2">
    <location>
        <begin position="11"/>
        <end position="178"/>
    </location>
</feature>